<dbReference type="InterPro" id="IPR003615">
    <property type="entry name" value="HNH_nuc"/>
</dbReference>
<dbReference type="AlphaFoldDB" id="A0A135P859"/>
<evidence type="ECO:0000313" key="2">
    <source>
        <dbReference type="Proteomes" id="UP000070498"/>
    </source>
</evidence>
<comment type="caution">
    <text evidence="1">The sequence shown here is derived from an EMBL/GenBank/DDBJ whole genome shotgun (WGS) entry which is preliminary data.</text>
</comment>
<keyword evidence="2" id="KW-1185">Reference proteome</keyword>
<protein>
    <recommendedName>
        <fullName evidence="3">HNH nuclease domain-containing protein</fullName>
    </recommendedName>
</protein>
<proteinExistence type="predicted"/>
<evidence type="ECO:0000313" key="1">
    <source>
        <dbReference type="EMBL" id="KXG87609.1"/>
    </source>
</evidence>
<dbReference type="EMBL" id="LNUW01000004">
    <property type="protein sequence ID" value="KXG87609.1"/>
    <property type="molecule type" value="Genomic_DNA"/>
</dbReference>
<evidence type="ECO:0008006" key="3">
    <source>
        <dbReference type="Google" id="ProtNLM"/>
    </source>
</evidence>
<gene>
    <name evidence="1" type="ORF">ATO67_18350</name>
</gene>
<reference evidence="1 2" key="1">
    <citation type="submission" date="2015-11" db="EMBL/GenBank/DDBJ databases">
        <title>Draft genome sequence of Agrobacterium sp. R89-1.</title>
        <authorList>
            <person name="Zahradnik J."/>
            <person name="Kyslikova E."/>
            <person name="Palyzova A."/>
            <person name="Kyslik P."/>
        </authorList>
    </citation>
    <scope>NUCLEOTIDE SEQUENCE [LARGE SCALE GENOMIC DNA]</scope>
    <source>
        <strain evidence="1 2">R89-1</strain>
    </source>
</reference>
<dbReference type="CDD" id="cd00085">
    <property type="entry name" value="HNHc"/>
    <property type="match status" value="1"/>
</dbReference>
<accession>A0A135P859</accession>
<organism evidence="1 2">
    <name type="scientific">Agrobacterium bohemicum</name>
    <dbReference type="NCBI Taxonomy" id="2052828"/>
    <lineage>
        <taxon>Bacteria</taxon>
        <taxon>Pseudomonadati</taxon>
        <taxon>Pseudomonadota</taxon>
        <taxon>Alphaproteobacteria</taxon>
        <taxon>Hyphomicrobiales</taxon>
        <taxon>Rhizobiaceae</taxon>
        <taxon>Rhizobium/Agrobacterium group</taxon>
        <taxon>Agrobacterium</taxon>
    </lineage>
</organism>
<dbReference type="Proteomes" id="UP000070498">
    <property type="component" value="Unassembled WGS sequence"/>
</dbReference>
<dbReference type="Gene3D" id="1.10.30.50">
    <property type="match status" value="1"/>
</dbReference>
<name>A0A135P859_9HYPH</name>
<sequence>MNQDMRTFPANRAVVLKNIRCVYCGEMLSGLNRTKDHVIGRRFVPKGKFNAQFNLIVNACRACNNKKADLEDDIAAITLAPDVTGRHSHDDLPAIEEARRRAENSISRRTRKPISQSRETVNLNGSLGPGINLKIAFTSPPQIELPRAFELARLQLMAFFYLQTYKTESQVGGYWLHGYHPVQMVRWEDWGNAVMRQLMTEINDWDFRFHCITADGFFKAMTRKHPTAETWVWALEWNRSHRLIGFFGERDPAQAIVDKCRMTRPVTIFEQPNQSLHYRVETPLSGDDDTLFDWTEKVAT</sequence>